<sequence length="237" mass="27465">MNKTLVILLTLTVLLGGCGVKKEEANQTQAGEEQKAPKEMDAEDLPQVTAFQDEATREYMVSTKEVEPGYYLLESKSKKIRMLFPEEGKYSDLLSSYSKNEENIGFDEYEKEANTLMNGQITYYQGQSFLQKTDTMLEIISGKNKYSEEYQKENTKDTETYIGYKKSTFDNLDRKYNYSYRYFGFVKPNQSLDEGVEYSFIFTCKDDNQSCSLDEKNARDKVKKMISSIQFISNKEE</sequence>
<dbReference type="AlphaFoldDB" id="A0A3S2W0K3"/>
<protein>
    <submittedName>
        <fullName evidence="1">Lipoprotein YvcA</fullName>
    </submittedName>
</protein>
<keyword evidence="2" id="KW-1185">Reference proteome</keyword>
<keyword evidence="1" id="KW-0449">Lipoprotein</keyword>
<accession>A0A3S2W0K3</accession>
<name>A0A3S2W0K3_9BACI</name>
<dbReference type="RefSeq" id="WP_127742816.1">
    <property type="nucleotide sequence ID" value="NZ_RZTZ01000026.1"/>
</dbReference>
<comment type="caution">
    <text evidence="1">The sequence shown here is derived from an EMBL/GenBank/DDBJ whole genome shotgun (WGS) entry which is preliminary data.</text>
</comment>
<proteinExistence type="predicted"/>
<organism evidence="1 2">
    <name type="scientific">Niallia taxi</name>
    <dbReference type="NCBI Taxonomy" id="2499688"/>
    <lineage>
        <taxon>Bacteria</taxon>
        <taxon>Bacillati</taxon>
        <taxon>Bacillota</taxon>
        <taxon>Bacilli</taxon>
        <taxon>Bacillales</taxon>
        <taxon>Bacillaceae</taxon>
        <taxon>Niallia</taxon>
    </lineage>
</organism>
<dbReference type="EMBL" id="RZTZ01000026">
    <property type="protein sequence ID" value="RVT56539.1"/>
    <property type="molecule type" value="Genomic_DNA"/>
</dbReference>
<evidence type="ECO:0000313" key="2">
    <source>
        <dbReference type="Proteomes" id="UP000288024"/>
    </source>
</evidence>
<reference evidence="1 2" key="1">
    <citation type="submission" date="2019-01" db="EMBL/GenBank/DDBJ databases">
        <title>Bacillus sp. M5HDSG1-1, whole genome shotgun sequence.</title>
        <authorList>
            <person name="Tuo L."/>
        </authorList>
    </citation>
    <scope>NUCLEOTIDE SEQUENCE [LARGE SCALE GENOMIC DNA]</scope>
    <source>
        <strain evidence="1 2">M5HDSG1-1</strain>
    </source>
</reference>
<dbReference type="PROSITE" id="PS51257">
    <property type="entry name" value="PROKAR_LIPOPROTEIN"/>
    <property type="match status" value="1"/>
</dbReference>
<gene>
    <name evidence="1" type="ORF">EM808_27260</name>
</gene>
<dbReference type="Proteomes" id="UP000288024">
    <property type="component" value="Unassembled WGS sequence"/>
</dbReference>
<evidence type="ECO:0000313" key="1">
    <source>
        <dbReference type="EMBL" id="RVT56539.1"/>
    </source>
</evidence>